<dbReference type="EMBL" id="VUNG01000058">
    <property type="protein sequence ID" value="MST85863.1"/>
    <property type="molecule type" value="Genomic_DNA"/>
</dbReference>
<comment type="caution">
    <text evidence="2">The sequence shown here is derived from an EMBL/GenBank/DDBJ whole genome shotgun (WGS) entry which is preliminary data.</text>
</comment>
<sequence>MKKTSINIQPMKAGSERHNLRHKELSYIRKDLSHLNESWFDPRYEGKSMNEVREDIAHRYKTAVGQKMQKTAQPLREAVVVIGDSTTMEQLRQLATAMERQFGIKTMQIHIHRDEGHSTAHPSQKGEEWKPNLHAHMCLDWTKPNGKSLALNQLHMSQLQTMTAEILGMERGVSSDVKHLNAVQYKNKKEAERSLALQQQNENLQAEIAQCQESNDQLRSENEELLQKADLIRKTVAELQSEVRKLKITKKGKQAMLMGLNKVTDIFGKSDLLLEKEKLQGKVKEAEDTLALWQGKVEKLKTDLARRTAERDKALQELAECKEQLAKEQEENYRQFLYINNVSSELRQMKREKSAQERAKQPRMYGIPSAVDMSKFNIMEAYQAPPSLFIGIEGYGRISKRAEPEDVRAWRADEISKEELIAKYFSREIEVALTRRLSRLKGARLTAEVKNIENTMFFRLPSILRIPCSQNIPAGSTCGENPNVRHRSREELLRELVDQGYNVNQYKL</sequence>
<keyword evidence="3" id="KW-1185">Reference proteome</keyword>
<dbReference type="Proteomes" id="UP000438914">
    <property type="component" value="Unassembled WGS sequence"/>
</dbReference>
<protein>
    <recommendedName>
        <fullName evidence="4">Mobilization protein</fullName>
    </recommendedName>
</protein>
<dbReference type="AlphaFoldDB" id="A0A7K0KIU9"/>
<accession>A0A7K0KIU9</accession>
<evidence type="ECO:0000313" key="2">
    <source>
        <dbReference type="EMBL" id="MST85863.1"/>
    </source>
</evidence>
<feature type="coiled-coil region" evidence="1">
    <location>
        <begin position="187"/>
        <end position="359"/>
    </location>
</feature>
<evidence type="ECO:0008006" key="4">
    <source>
        <dbReference type="Google" id="ProtNLM"/>
    </source>
</evidence>
<reference evidence="2 3" key="1">
    <citation type="submission" date="2019-08" db="EMBL/GenBank/DDBJ databases">
        <title>In-depth cultivation of the pig gut microbiome towards novel bacterial diversity and tailored functional studies.</title>
        <authorList>
            <person name="Wylensek D."/>
            <person name="Hitch T.C.A."/>
            <person name="Clavel T."/>
        </authorList>
    </citation>
    <scope>NUCLEOTIDE SEQUENCE [LARGE SCALE GENOMIC DNA]</scope>
    <source>
        <strain evidence="2 3">LKV-178-WT-2A</strain>
    </source>
</reference>
<organism evidence="2 3">
    <name type="scientific">Hallella mizrahii</name>
    <dbReference type="NCBI Taxonomy" id="2606637"/>
    <lineage>
        <taxon>Bacteria</taxon>
        <taxon>Pseudomonadati</taxon>
        <taxon>Bacteroidota</taxon>
        <taxon>Bacteroidia</taxon>
        <taxon>Bacteroidales</taxon>
        <taxon>Prevotellaceae</taxon>
        <taxon>Hallella</taxon>
    </lineage>
</organism>
<evidence type="ECO:0000313" key="3">
    <source>
        <dbReference type="Proteomes" id="UP000438914"/>
    </source>
</evidence>
<gene>
    <name evidence="2" type="ORF">FYJ73_14510</name>
</gene>
<keyword evidence="1" id="KW-0175">Coiled coil</keyword>
<name>A0A7K0KIU9_9BACT</name>
<dbReference type="RefSeq" id="WP_154535463.1">
    <property type="nucleotide sequence ID" value="NZ_VUNG01000058.1"/>
</dbReference>
<evidence type="ECO:0000256" key="1">
    <source>
        <dbReference type="SAM" id="Coils"/>
    </source>
</evidence>
<proteinExistence type="predicted"/>